<keyword evidence="3" id="KW-1185">Reference proteome</keyword>
<dbReference type="AlphaFoldDB" id="A0A1G9FIH5"/>
<feature type="compositionally biased region" description="Pro residues" evidence="1">
    <location>
        <begin position="22"/>
        <end position="31"/>
    </location>
</feature>
<feature type="compositionally biased region" description="Basic and acidic residues" evidence="1">
    <location>
        <begin position="7"/>
        <end position="16"/>
    </location>
</feature>
<accession>A0A1G9FIH5</accession>
<protein>
    <submittedName>
        <fullName evidence="2">Uncharacterized protein</fullName>
    </submittedName>
</protein>
<dbReference type="Proteomes" id="UP000198894">
    <property type="component" value="Unassembled WGS sequence"/>
</dbReference>
<gene>
    <name evidence="2" type="ORF">SAMN05428953_12252</name>
</gene>
<name>A0A1G9FIH5_9HYPH</name>
<dbReference type="EMBL" id="FNEE01000022">
    <property type="protein sequence ID" value="SDK88137.1"/>
    <property type="molecule type" value="Genomic_DNA"/>
</dbReference>
<proteinExistence type="predicted"/>
<organism evidence="2 3">
    <name type="scientific">Mesorhizobium muleiense</name>
    <dbReference type="NCBI Taxonomy" id="1004279"/>
    <lineage>
        <taxon>Bacteria</taxon>
        <taxon>Pseudomonadati</taxon>
        <taxon>Pseudomonadota</taxon>
        <taxon>Alphaproteobacteria</taxon>
        <taxon>Hyphomicrobiales</taxon>
        <taxon>Phyllobacteriaceae</taxon>
        <taxon>Mesorhizobium</taxon>
    </lineage>
</organism>
<reference evidence="3" key="1">
    <citation type="submission" date="2016-10" db="EMBL/GenBank/DDBJ databases">
        <authorList>
            <person name="Varghese N."/>
            <person name="Submissions S."/>
        </authorList>
    </citation>
    <scope>NUCLEOTIDE SEQUENCE [LARGE SCALE GENOMIC DNA]</scope>
    <source>
        <strain evidence="3">CGMCC 1.11022</strain>
    </source>
</reference>
<sequence length="67" mass="6866">MQRPHLRASEPDHASDKGLPLSPVPDGPVPGGPVSDGMAQPMTVEHVDDGAELGRWDLAGAAVAVSD</sequence>
<evidence type="ECO:0000313" key="2">
    <source>
        <dbReference type="EMBL" id="SDK88137.1"/>
    </source>
</evidence>
<evidence type="ECO:0000313" key="3">
    <source>
        <dbReference type="Proteomes" id="UP000198894"/>
    </source>
</evidence>
<evidence type="ECO:0000256" key="1">
    <source>
        <dbReference type="SAM" id="MobiDB-lite"/>
    </source>
</evidence>
<feature type="region of interest" description="Disordered" evidence="1">
    <location>
        <begin position="1"/>
        <end position="41"/>
    </location>
</feature>